<keyword evidence="6" id="KW-0472">Membrane</keyword>
<gene>
    <name evidence="7" type="ORF">CVT26_007567</name>
</gene>
<keyword evidence="6" id="KW-0812">Transmembrane</keyword>
<dbReference type="InterPro" id="IPR020946">
    <property type="entry name" value="Flavin_mOase-like"/>
</dbReference>
<evidence type="ECO:0008006" key="9">
    <source>
        <dbReference type="Google" id="ProtNLM"/>
    </source>
</evidence>
<evidence type="ECO:0000313" key="8">
    <source>
        <dbReference type="Proteomes" id="UP000284706"/>
    </source>
</evidence>
<evidence type="ECO:0000256" key="6">
    <source>
        <dbReference type="SAM" id="Phobius"/>
    </source>
</evidence>
<reference evidence="7 8" key="1">
    <citation type="journal article" date="2018" name="Evol. Lett.">
        <title>Horizontal gene cluster transfer increased hallucinogenic mushroom diversity.</title>
        <authorList>
            <person name="Reynolds H.T."/>
            <person name="Vijayakumar V."/>
            <person name="Gluck-Thaler E."/>
            <person name="Korotkin H.B."/>
            <person name="Matheny P.B."/>
            <person name="Slot J.C."/>
        </authorList>
    </citation>
    <scope>NUCLEOTIDE SEQUENCE [LARGE SCALE GENOMIC DNA]</scope>
    <source>
        <strain evidence="7 8">SRW20</strain>
    </source>
</reference>
<accession>A0A409WSG7</accession>
<evidence type="ECO:0000256" key="3">
    <source>
        <dbReference type="ARBA" id="ARBA00022827"/>
    </source>
</evidence>
<dbReference type="GO" id="GO:0004499">
    <property type="term" value="F:N,N-dimethylaniline monooxygenase activity"/>
    <property type="evidence" value="ECO:0007669"/>
    <property type="project" value="InterPro"/>
</dbReference>
<dbReference type="Gene3D" id="3.50.50.60">
    <property type="entry name" value="FAD/NAD(P)-binding domain"/>
    <property type="match status" value="1"/>
</dbReference>
<evidence type="ECO:0000256" key="2">
    <source>
        <dbReference type="ARBA" id="ARBA00022630"/>
    </source>
</evidence>
<comment type="caution">
    <text evidence="7">The sequence shown here is derived from an EMBL/GenBank/DDBJ whole genome shotgun (WGS) entry which is preliminary data.</text>
</comment>
<sequence length="596" mass="66917">MKVVIVGAGPSGLVTCKSILEACEADYPFDPLILEQEDGIGGTFKYRSYESRSAQHAHLVSSKQLTCFSDFHLSFAHSDHLTLDEYVRYLESYAHQFNLYNRIYLNSKVIKIERSSSKKHVVSYVRRTSTNLKGVPEWESTPQTIVADFVAICAGLHVVPSIPHIPGIENVLKPAKLKGTSLMPEVFHSINYKSRSQLAGRRVMILGSGETGMDLTYEAVKAGAQQVILCTRSGFLSFPKALNDFEIFGLQFKSDKPIPIDTLITNLGETAYVHPWVARSHLRWFISDFVIKRVLWLLTGEDHLSTGHKQAVTNGYSIFQLPMIDSYDIKMSRSRFLDYISRYIDPPEDSPPHTNFVAELAPFPSHFTTDGQAIFPLSRRKDAIRINNIVIKPDTVVYATGYTQKFDYLDEASHYPRPQDADLRSIARTGDEDLAFIGYIRPGVGAIPPLAEMQAFFWISLIKKRVKLPLSPQYYHLLTPKNARITYGVDHSTYASTLAKDIGCAPGLVELWRHHGTKVLVCYCFGASFTPFYRLFGPFKSESAPGVIKTEIWQTITRRGITGNVTMGLVPMVFYLTLNAITYAIAMLWQLSGGSL</sequence>
<name>A0A409WSG7_9AGAR</name>
<dbReference type="AlphaFoldDB" id="A0A409WSG7"/>
<keyword evidence="6" id="KW-1133">Transmembrane helix</keyword>
<dbReference type="OrthoDB" id="74360at2759"/>
<dbReference type="EMBL" id="NHYE01004870">
    <property type="protein sequence ID" value="PPQ81437.1"/>
    <property type="molecule type" value="Genomic_DNA"/>
</dbReference>
<dbReference type="InterPro" id="IPR050346">
    <property type="entry name" value="FMO-like"/>
</dbReference>
<protein>
    <recommendedName>
        <fullName evidence="9">FAD/NAD(P)-binding domain-containing protein</fullName>
    </recommendedName>
</protein>
<keyword evidence="3" id="KW-0274">FAD</keyword>
<keyword evidence="2" id="KW-0285">Flavoprotein</keyword>
<dbReference type="Proteomes" id="UP000284706">
    <property type="component" value="Unassembled WGS sequence"/>
</dbReference>
<comment type="similarity">
    <text evidence="1">Belongs to the FMO family.</text>
</comment>
<dbReference type="SUPFAM" id="SSF51905">
    <property type="entry name" value="FAD/NAD(P)-binding domain"/>
    <property type="match status" value="2"/>
</dbReference>
<evidence type="ECO:0000313" key="7">
    <source>
        <dbReference type="EMBL" id="PPQ81437.1"/>
    </source>
</evidence>
<evidence type="ECO:0000256" key="5">
    <source>
        <dbReference type="ARBA" id="ARBA00023002"/>
    </source>
</evidence>
<keyword evidence="8" id="KW-1185">Reference proteome</keyword>
<feature type="transmembrane region" description="Helical" evidence="6">
    <location>
        <begin position="572"/>
        <end position="591"/>
    </location>
</feature>
<dbReference type="GO" id="GO:0050661">
    <property type="term" value="F:NADP binding"/>
    <property type="evidence" value="ECO:0007669"/>
    <property type="project" value="InterPro"/>
</dbReference>
<evidence type="ECO:0000256" key="1">
    <source>
        <dbReference type="ARBA" id="ARBA00009183"/>
    </source>
</evidence>
<dbReference type="InterPro" id="IPR000960">
    <property type="entry name" value="Flavin_mOase"/>
</dbReference>
<dbReference type="Pfam" id="PF00743">
    <property type="entry name" value="FMO-like"/>
    <property type="match status" value="2"/>
</dbReference>
<keyword evidence="5" id="KW-0560">Oxidoreductase</keyword>
<dbReference type="STRING" id="231916.A0A409WSG7"/>
<dbReference type="InterPro" id="IPR036188">
    <property type="entry name" value="FAD/NAD-bd_sf"/>
</dbReference>
<evidence type="ECO:0000256" key="4">
    <source>
        <dbReference type="ARBA" id="ARBA00022857"/>
    </source>
</evidence>
<proteinExistence type="inferred from homology"/>
<dbReference type="GO" id="GO:0050660">
    <property type="term" value="F:flavin adenine dinucleotide binding"/>
    <property type="evidence" value="ECO:0007669"/>
    <property type="project" value="InterPro"/>
</dbReference>
<dbReference type="PIRSF" id="PIRSF000332">
    <property type="entry name" value="FMO"/>
    <property type="match status" value="1"/>
</dbReference>
<keyword evidence="4" id="KW-0521">NADP</keyword>
<organism evidence="7 8">
    <name type="scientific">Gymnopilus dilepis</name>
    <dbReference type="NCBI Taxonomy" id="231916"/>
    <lineage>
        <taxon>Eukaryota</taxon>
        <taxon>Fungi</taxon>
        <taxon>Dikarya</taxon>
        <taxon>Basidiomycota</taxon>
        <taxon>Agaricomycotina</taxon>
        <taxon>Agaricomycetes</taxon>
        <taxon>Agaricomycetidae</taxon>
        <taxon>Agaricales</taxon>
        <taxon>Agaricineae</taxon>
        <taxon>Hymenogastraceae</taxon>
        <taxon>Gymnopilus</taxon>
    </lineage>
</organism>
<dbReference type="PANTHER" id="PTHR23023">
    <property type="entry name" value="DIMETHYLANILINE MONOOXYGENASE"/>
    <property type="match status" value="1"/>
</dbReference>
<dbReference type="InParanoid" id="A0A409WSG7"/>